<dbReference type="AlphaFoldDB" id="A0A6V7Y5C8"/>
<dbReference type="Proteomes" id="UP000580250">
    <property type="component" value="Unassembled WGS sequence"/>
</dbReference>
<organism evidence="1 2">
    <name type="scientific">Meloidogyne enterolobii</name>
    <name type="common">Root-knot nematode worm</name>
    <name type="synonym">Meloidogyne mayaguensis</name>
    <dbReference type="NCBI Taxonomy" id="390850"/>
    <lineage>
        <taxon>Eukaryota</taxon>
        <taxon>Metazoa</taxon>
        <taxon>Ecdysozoa</taxon>
        <taxon>Nematoda</taxon>
        <taxon>Chromadorea</taxon>
        <taxon>Rhabditida</taxon>
        <taxon>Tylenchina</taxon>
        <taxon>Tylenchomorpha</taxon>
        <taxon>Tylenchoidea</taxon>
        <taxon>Meloidogynidae</taxon>
        <taxon>Meloidogyninae</taxon>
        <taxon>Meloidogyne</taxon>
    </lineage>
</organism>
<name>A0A6V7Y5C8_MELEN</name>
<reference evidence="1 2" key="1">
    <citation type="submission" date="2020-08" db="EMBL/GenBank/DDBJ databases">
        <authorList>
            <person name="Koutsovoulos G."/>
            <person name="Danchin GJ E."/>
        </authorList>
    </citation>
    <scope>NUCLEOTIDE SEQUENCE [LARGE SCALE GENOMIC DNA]</scope>
</reference>
<evidence type="ECO:0000313" key="2">
    <source>
        <dbReference type="Proteomes" id="UP000580250"/>
    </source>
</evidence>
<evidence type="ECO:0000313" key="1">
    <source>
        <dbReference type="EMBL" id="CAD2206758.1"/>
    </source>
</evidence>
<sequence>MNIKGHKIKEFWKKGIKYSTKDTQYFYGKAIYKPNRGIYGVDLHWANRVENGYIEMRLPLKQAYIIHARDYSVSNLYIFIIYLKNIF</sequence>
<accession>A0A6V7Y5C8</accession>
<gene>
    <name evidence="1" type="ORF">MENT_LOCUS60652</name>
</gene>
<protein>
    <submittedName>
        <fullName evidence="1">Uncharacterized protein</fullName>
    </submittedName>
</protein>
<dbReference type="EMBL" id="CAJEWN010003172">
    <property type="protein sequence ID" value="CAD2206758.1"/>
    <property type="molecule type" value="Genomic_DNA"/>
</dbReference>
<comment type="caution">
    <text evidence="1">The sequence shown here is derived from an EMBL/GenBank/DDBJ whole genome shotgun (WGS) entry which is preliminary data.</text>
</comment>
<proteinExistence type="predicted"/>